<name>A0A5P2CUB6_STRVZ</name>
<evidence type="ECO:0000313" key="4">
    <source>
        <dbReference type="EMBL" id="QES44459.1"/>
    </source>
</evidence>
<protein>
    <submittedName>
        <fullName evidence="4">Uncharacterized protein</fullName>
    </submittedName>
</protein>
<evidence type="ECO:0000313" key="5">
    <source>
        <dbReference type="Proteomes" id="UP000324015"/>
    </source>
</evidence>
<dbReference type="RefSeq" id="WP_150186784.1">
    <property type="nucleotide sequence ID" value="NZ_CP029191.1"/>
</dbReference>
<feature type="region of interest" description="Disordered" evidence="1">
    <location>
        <begin position="300"/>
        <end position="340"/>
    </location>
</feature>
<dbReference type="EMBL" id="CP029191">
    <property type="protein sequence ID" value="QES44459.1"/>
    <property type="molecule type" value="Genomic_DNA"/>
</dbReference>
<gene>
    <name evidence="4" type="ORF">DEJ49_28750</name>
</gene>
<dbReference type="AlphaFoldDB" id="A0A5P2CUB6"/>
<dbReference type="Proteomes" id="UP000324015">
    <property type="component" value="Chromosome"/>
</dbReference>
<dbReference type="InterPro" id="IPR045401">
    <property type="entry name" value="GAP1-M"/>
</dbReference>
<feature type="domain" description="GTPase-associated protein 1-like C-terminal" evidence="3">
    <location>
        <begin position="328"/>
        <end position="837"/>
    </location>
</feature>
<reference evidence="4 5" key="1">
    <citation type="submission" date="2018-05" db="EMBL/GenBank/DDBJ databases">
        <title>Streptomyces venezuelae.</title>
        <authorList>
            <person name="Kim W."/>
            <person name="Lee N."/>
            <person name="Cho B.-K."/>
        </authorList>
    </citation>
    <scope>NUCLEOTIDE SEQUENCE [LARGE SCALE GENOMIC DNA]</scope>
    <source>
        <strain evidence="4 5">ATCC 14585</strain>
    </source>
</reference>
<dbReference type="Pfam" id="PF20014">
    <property type="entry name" value="GAP1-M"/>
    <property type="match status" value="1"/>
</dbReference>
<evidence type="ECO:0000256" key="1">
    <source>
        <dbReference type="SAM" id="MobiDB-lite"/>
    </source>
</evidence>
<feature type="domain" description="GTPase-associated protein 1 middle" evidence="2">
    <location>
        <begin position="141"/>
        <end position="231"/>
    </location>
</feature>
<sequence>MAIRRLSYRLGKEPDTGAVSLFPPDPDNPQLCPHEGQLRGAVARVMGAPPPSGEAGSELSYSLLPDGGRLLCAALPGQRVEALHLSADTPGPGPVWPIDTWRSESWAGERTESESLSLGSGFVESELPVPEAHFDRELLVTFARERADRVAPFLADVRRLFEDPAGRQIVLVEDDSETVARWIALACASLPEAYVSALTFTTWTADPRRAPQRIIGIGPDAEFDRSDDAVVEYLYRVHDGTGVGPESPPTEPDAWARLTAERWLTGNPPRPPRGAVTGPEGPFALIPLVAGVLGESVRPHDGVRTRSVEDAEGAGRTAGDATPDGDGRAEGPDGPEPAANAANAENAENADFATNAAFAGLRGDTLRAVLEAFTHSVARGEADDRTLAELDRLCRGLDGDQALAARPLALALVRHRLDACRGSGALPDLAAFEGLPLGQEAWRKLREEYGDRADDALRARLRDPVSTWTEPLRLALAVGADGGPGLDKAMERLADALLHPERRDCAQAVQVLAELDHTPLTRRVLRLLIANFTERKLDRLRALADSPQGDWLRRNIDDAPLTVRLAAAAAYWHGPPDRLRGVELFERLTEFLPARGIEDVRTLNLLWRLVWRNDPPDRAEQPRVARLCTPRLIIEADLGRRVMGWLKEPDRCDRELVDFARAMCEDSKLGAQDRDTAELLVIAQDLADGRLAVGKLSVDRLRELKRKVSPLGMVLRKGVEERVGRALAGANPLDVCEAHGLDILVAAGPDLLGAYRAHLLAEPTRDRLERELPNCPAELAAYYHVWRPRRRHGVCAGWRDVAAELLDQVLAPVLAHLDDHRLGQVATVLQREGQDVQEWTAWRHRVAQEQS</sequence>
<dbReference type="Pfam" id="PF20052">
    <property type="entry name" value="GAP1-C"/>
    <property type="match status" value="1"/>
</dbReference>
<feature type="compositionally biased region" description="Basic and acidic residues" evidence="1">
    <location>
        <begin position="300"/>
        <end position="309"/>
    </location>
</feature>
<organism evidence="4 5">
    <name type="scientific">Streptomyces venezuelae</name>
    <dbReference type="NCBI Taxonomy" id="54571"/>
    <lineage>
        <taxon>Bacteria</taxon>
        <taxon>Bacillati</taxon>
        <taxon>Actinomycetota</taxon>
        <taxon>Actinomycetes</taxon>
        <taxon>Kitasatosporales</taxon>
        <taxon>Streptomycetaceae</taxon>
        <taxon>Streptomyces</taxon>
    </lineage>
</organism>
<evidence type="ECO:0000259" key="3">
    <source>
        <dbReference type="Pfam" id="PF20052"/>
    </source>
</evidence>
<evidence type="ECO:0000259" key="2">
    <source>
        <dbReference type="Pfam" id="PF20014"/>
    </source>
</evidence>
<proteinExistence type="predicted"/>
<accession>A0A5P2CUB6</accession>
<dbReference type="InterPro" id="IPR049532">
    <property type="entry name" value="GAP1-like_C"/>
</dbReference>